<organism evidence="1 2">
    <name type="scientific">Leptospira weilii str. 2006001853</name>
    <dbReference type="NCBI Taxonomy" id="1001589"/>
    <lineage>
        <taxon>Bacteria</taxon>
        <taxon>Pseudomonadati</taxon>
        <taxon>Spirochaetota</taxon>
        <taxon>Spirochaetia</taxon>
        <taxon>Leptospirales</taxon>
        <taxon>Leptospiraceae</taxon>
        <taxon>Leptospira</taxon>
    </lineage>
</organism>
<dbReference type="Proteomes" id="UP000001338">
    <property type="component" value="Unassembled WGS sequence"/>
</dbReference>
<gene>
    <name evidence="1" type="ORF">LEP1GSC036_2815</name>
</gene>
<reference evidence="1 2" key="1">
    <citation type="submission" date="2012-10" db="EMBL/GenBank/DDBJ databases">
        <authorList>
            <person name="Harkins D.M."/>
            <person name="Durkin A.S."/>
            <person name="Brinkac L.M."/>
            <person name="Haft D.H."/>
            <person name="Selengut J.D."/>
            <person name="Sanka R."/>
            <person name="DePew J."/>
            <person name="Purushe J."/>
            <person name="Whelen A.C."/>
            <person name="Vinetz J.M."/>
            <person name="Sutton G.G."/>
            <person name="Nierman W.C."/>
            <person name="Fouts D.E."/>
        </authorList>
    </citation>
    <scope>NUCLEOTIDE SEQUENCE [LARGE SCALE GENOMIC DNA]</scope>
    <source>
        <strain evidence="1 2">2006001853</strain>
    </source>
</reference>
<dbReference type="EMBL" id="AFLV02000017">
    <property type="protein sequence ID" value="EKR65492.1"/>
    <property type="molecule type" value="Genomic_DNA"/>
</dbReference>
<sequence>MLSFHLQSLSHLLYRAHVRLGFKIRFETFFRRYRFFISFQSSPVKRKIRTCLKSFKNSEMN</sequence>
<evidence type="ECO:0000313" key="1">
    <source>
        <dbReference type="EMBL" id="EKR65492.1"/>
    </source>
</evidence>
<proteinExistence type="predicted"/>
<protein>
    <submittedName>
        <fullName evidence="1">Uncharacterized protein</fullName>
    </submittedName>
</protein>
<name>A0A828Z711_9LEPT</name>
<evidence type="ECO:0000313" key="2">
    <source>
        <dbReference type="Proteomes" id="UP000001338"/>
    </source>
</evidence>
<accession>A0A828Z711</accession>
<dbReference type="AlphaFoldDB" id="A0A828Z711"/>
<comment type="caution">
    <text evidence="1">The sequence shown here is derived from an EMBL/GenBank/DDBJ whole genome shotgun (WGS) entry which is preliminary data.</text>
</comment>